<keyword evidence="7" id="KW-0862">Zinc</keyword>
<sequence>MAMKLAFDGLKDSQYKTRDIAIDDVGGFESVELYVLLCNDDFIKKLNNNWRDEDHATDVLSMSQRIPELKLLVDLRSYPSTRSHRRKYSSFSGGGAGMWCECVLAGGGSVVYVSVCAGASVVSVCAGVSVLLVSNVGLFSLLDQTCTRVSIIIATATTFTYACCILSSTRFSAARDQNEEKDVVAEYEDKADCVGHSHCFDTYHCLVCLWWLQVWEKIRVVQFLSIHPICTVLFGYKYYSELVTASVLLWKGYILDRL</sequence>
<comment type="cofactor">
    <cofactor evidence="1">
        <name>Zn(2+)</name>
        <dbReference type="ChEBI" id="CHEBI:29105"/>
    </cofactor>
</comment>
<evidence type="ECO:0000256" key="5">
    <source>
        <dbReference type="ARBA" id="ARBA00022759"/>
    </source>
</evidence>
<dbReference type="OrthoDB" id="1936679at2759"/>
<dbReference type="GO" id="GO:0046872">
    <property type="term" value="F:metal ion binding"/>
    <property type="evidence" value="ECO:0007669"/>
    <property type="project" value="UniProtKB-KW"/>
</dbReference>
<dbReference type="EMBL" id="JADFTS010000006">
    <property type="protein sequence ID" value="KAF9602402.1"/>
    <property type="molecule type" value="Genomic_DNA"/>
</dbReference>
<evidence type="ECO:0000256" key="3">
    <source>
        <dbReference type="ARBA" id="ARBA00022722"/>
    </source>
</evidence>
<keyword evidence="10" id="KW-1185">Reference proteome</keyword>
<evidence type="ECO:0000256" key="8">
    <source>
        <dbReference type="SAM" id="Phobius"/>
    </source>
</evidence>
<dbReference type="SUPFAM" id="SSF55486">
    <property type="entry name" value="Metalloproteases ('zincins'), catalytic domain"/>
    <property type="match status" value="1"/>
</dbReference>
<keyword evidence="4" id="KW-0479">Metal-binding</keyword>
<dbReference type="InterPro" id="IPR023091">
    <property type="entry name" value="MetalPrtase_cat_dom_sf_prd"/>
</dbReference>
<evidence type="ECO:0000256" key="2">
    <source>
        <dbReference type="ARBA" id="ARBA00010875"/>
    </source>
</evidence>
<keyword evidence="8" id="KW-0472">Membrane</keyword>
<proteinExistence type="inferred from homology"/>
<dbReference type="Proteomes" id="UP000631114">
    <property type="component" value="Unassembled WGS sequence"/>
</dbReference>
<evidence type="ECO:0000256" key="4">
    <source>
        <dbReference type="ARBA" id="ARBA00022723"/>
    </source>
</evidence>
<accession>A0A835HQ47</accession>
<keyword evidence="8" id="KW-1133">Transmembrane helix</keyword>
<dbReference type="InterPro" id="IPR002036">
    <property type="entry name" value="YbeY"/>
</dbReference>
<gene>
    <name evidence="9" type="ORF">IFM89_027531</name>
</gene>
<feature type="transmembrane region" description="Helical" evidence="8">
    <location>
        <begin position="149"/>
        <end position="168"/>
    </location>
</feature>
<dbReference type="GO" id="GO:0006364">
    <property type="term" value="P:rRNA processing"/>
    <property type="evidence" value="ECO:0007669"/>
    <property type="project" value="InterPro"/>
</dbReference>
<keyword evidence="3" id="KW-0540">Nuclease</keyword>
<dbReference type="Gene3D" id="3.40.390.30">
    <property type="entry name" value="Metalloproteases ('zincins'), catalytic domain"/>
    <property type="match status" value="1"/>
</dbReference>
<evidence type="ECO:0000256" key="1">
    <source>
        <dbReference type="ARBA" id="ARBA00001947"/>
    </source>
</evidence>
<protein>
    <submittedName>
        <fullName evidence="9">Uncharacterized protein</fullName>
    </submittedName>
</protein>
<dbReference type="GO" id="GO:0004222">
    <property type="term" value="F:metalloendopeptidase activity"/>
    <property type="evidence" value="ECO:0007669"/>
    <property type="project" value="InterPro"/>
</dbReference>
<evidence type="ECO:0000256" key="7">
    <source>
        <dbReference type="ARBA" id="ARBA00022833"/>
    </source>
</evidence>
<evidence type="ECO:0000313" key="10">
    <source>
        <dbReference type="Proteomes" id="UP000631114"/>
    </source>
</evidence>
<feature type="transmembrane region" description="Helical" evidence="8">
    <location>
        <begin position="91"/>
        <end position="115"/>
    </location>
</feature>
<reference evidence="9 10" key="1">
    <citation type="submission" date="2020-10" db="EMBL/GenBank/DDBJ databases">
        <title>The Coptis chinensis genome and diversification of protoberbering-type alkaloids.</title>
        <authorList>
            <person name="Wang B."/>
            <person name="Shu S."/>
            <person name="Song C."/>
            <person name="Liu Y."/>
        </authorList>
    </citation>
    <scope>NUCLEOTIDE SEQUENCE [LARGE SCALE GENOMIC DNA]</scope>
    <source>
        <strain evidence="9">HL-2020</strain>
        <tissue evidence="9">Leaf</tissue>
    </source>
</reference>
<evidence type="ECO:0000313" key="9">
    <source>
        <dbReference type="EMBL" id="KAF9602402.1"/>
    </source>
</evidence>
<keyword evidence="8" id="KW-0812">Transmembrane</keyword>
<comment type="caution">
    <text evidence="9">The sequence shown here is derived from an EMBL/GenBank/DDBJ whole genome shotgun (WGS) entry which is preliminary data.</text>
</comment>
<comment type="similarity">
    <text evidence="2">Belongs to the endoribonuclease YbeY family.</text>
</comment>
<dbReference type="Pfam" id="PF02130">
    <property type="entry name" value="YbeY"/>
    <property type="match status" value="1"/>
</dbReference>
<dbReference type="PANTHER" id="PTHR46986:SF1">
    <property type="entry name" value="ENDORIBONUCLEASE YBEY, CHLOROPLASTIC"/>
    <property type="match status" value="1"/>
</dbReference>
<dbReference type="GO" id="GO:0004519">
    <property type="term" value="F:endonuclease activity"/>
    <property type="evidence" value="ECO:0007669"/>
    <property type="project" value="UniProtKB-KW"/>
</dbReference>
<keyword evidence="5" id="KW-0255">Endonuclease</keyword>
<dbReference type="AlphaFoldDB" id="A0A835HQ47"/>
<dbReference type="PANTHER" id="PTHR46986">
    <property type="entry name" value="ENDORIBONUCLEASE YBEY, CHLOROPLASTIC"/>
    <property type="match status" value="1"/>
</dbReference>
<name>A0A835HQ47_9MAGN</name>
<organism evidence="9 10">
    <name type="scientific">Coptis chinensis</name>
    <dbReference type="NCBI Taxonomy" id="261450"/>
    <lineage>
        <taxon>Eukaryota</taxon>
        <taxon>Viridiplantae</taxon>
        <taxon>Streptophyta</taxon>
        <taxon>Embryophyta</taxon>
        <taxon>Tracheophyta</taxon>
        <taxon>Spermatophyta</taxon>
        <taxon>Magnoliopsida</taxon>
        <taxon>Ranunculales</taxon>
        <taxon>Ranunculaceae</taxon>
        <taxon>Coptidoideae</taxon>
        <taxon>Coptis</taxon>
    </lineage>
</organism>
<feature type="transmembrane region" description="Helical" evidence="8">
    <location>
        <begin position="121"/>
        <end position="142"/>
    </location>
</feature>
<evidence type="ECO:0000256" key="6">
    <source>
        <dbReference type="ARBA" id="ARBA00022801"/>
    </source>
</evidence>
<keyword evidence="6" id="KW-0378">Hydrolase</keyword>